<keyword evidence="2" id="KW-1185">Reference proteome</keyword>
<sequence length="281" mass="32497">MYKVEDIHDLSKRLCKTVGLPYSPVAIRVYENDTELPSNVMRPYQDKGIHYGYCQAVSLVKTKGATIALSKEDHWCWKPLMAFGLVDVERNTDVYKIILRNCGIACPDRADYFFQNKFPMMSRNDNRIIVMGPLDKVEFIPDVILAYCDSSIQIRDMIAGIKRRTGKLVESEFDYMDSCVFSFMPTHFERKFHVTFPDPGETGRACCGENEVILSIPIENLEMLVEECEAKKRHAQGRTLKQDGTIKPDFPRPQFYNELFEKWGLMTGEVSWTEEQRGYKI</sequence>
<protein>
    <submittedName>
        <fullName evidence="1">DUF169 domain-containing protein</fullName>
    </submittedName>
</protein>
<dbReference type="InterPro" id="IPR003748">
    <property type="entry name" value="DUF169"/>
</dbReference>
<dbReference type="AlphaFoldDB" id="A0A923RTT0"/>
<organism evidence="1 2">
    <name type="scientific">Mediterraneibacter hominis</name>
    <dbReference type="NCBI Taxonomy" id="2763054"/>
    <lineage>
        <taxon>Bacteria</taxon>
        <taxon>Bacillati</taxon>
        <taxon>Bacillota</taxon>
        <taxon>Clostridia</taxon>
        <taxon>Lachnospirales</taxon>
        <taxon>Lachnospiraceae</taxon>
        <taxon>Mediterraneibacter</taxon>
    </lineage>
</organism>
<accession>A0A923RTT0</accession>
<dbReference type="Proteomes" id="UP000652477">
    <property type="component" value="Unassembled WGS sequence"/>
</dbReference>
<evidence type="ECO:0000313" key="2">
    <source>
        <dbReference type="Proteomes" id="UP000652477"/>
    </source>
</evidence>
<dbReference type="RefSeq" id="WP_186877225.1">
    <property type="nucleotide sequence ID" value="NZ_JACOPF010000006.1"/>
</dbReference>
<proteinExistence type="predicted"/>
<comment type="caution">
    <text evidence="1">The sequence shown here is derived from an EMBL/GenBank/DDBJ whole genome shotgun (WGS) entry which is preliminary data.</text>
</comment>
<name>A0A923RTT0_9FIRM</name>
<evidence type="ECO:0000313" key="1">
    <source>
        <dbReference type="EMBL" id="MBC5690572.1"/>
    </source>
</evidence>
<reference evidence="1" key="1">
    <citation type="submission" date="2020-08" db="EMBL/GenBank/DDBJ databases">
        <title>Genome public.</title>
        <authorList>
            <person name="Liu C."/>
            <person name="Sun Q."/>
        </authorList>
    </citation>
    <scope>NUCLEOTIDE SEQUENCE</scope>
    <source>
        <strain evidence="1">NSJ-55</strain>
    </source>
</reference>
<dbReference type="EMBL" id="JACOPF010000006">
    <property type="protein sequence ID" value="MBC5690572.1"/>
    <property type="molecule type" value="Genomic_DNA"/>
</dbReference>
<dbReference type="PANTHER" id="PTHR37954">
    <property type="entry name" value="BLL4979 PROTEIN"/>
    <property type="match status" value="1"/>
</dbReference>
<dbReference type="Pfam" id="PF02596">
    <property type="entry name" value="DUF169"/>
    <property type="match status" value="1"/>
</dbReference>
<dbReference type="PANTHER" id="PTHR37954:SF3">
    <property type="entry name" value="DUF169 DOMAIN-CONTAINING PROTEIN"/>
    <property type="match status" value="1"/>
</dbReference>
<gene>
    <name evidence="1" type="ORF">H8S37_16795</name>
</gene>